<feature type="region of interest" description="Disordered" evidence="1">
    <location>
        <begin position="80"/>
        <end position="158"/>
    </location>
</feature>
<evidence type="ECO:0000313" key="2">
    <source>
        <dbReference type="EMBL" id="CAB9503267.1"/>
    </source>
</evidence>
<name>A0A9N8DHG1_9STRA</name>
<comment type="caution">
    <text evidence="2">The sequence shown here is derived from an EMBL/GenBank/DDBJ whole genome shotgun (WGS) entry which is preliminary data.</text>
</comment>
<feature type="compositionally biased region" description="Polar residues" evidence="1">
    <location>
        <begin position="99"/>
        <end position="122"/>
    </location>
</feature>
<evidence type="ECO:0000313" key="3">
    <source>
        <dbReference type="Proteomes" id="UP001153069"/>
    </source>
</evidence>
<dbReference type="AlphaFoldDB" id="A0A9N8DHG1"/>
<proteinExistence type="predicted"/>
<sequence length="158" mass="17711">MTNLARIGRKMTSDNPRDLESHYLPIMLVSASSTTENWQVFSHNFQSSSNPKHSLHNHNASLQSLLKVSSFIHLSFTMADSQRRGSRPGLVSLAHMSKSARTLRTNTSDELSSPSGSKTPTRGNFRRQLPQRSVSQKLDRRQVVAPTDSEMESDESEQ</sequence>
<reference evidence="2" key="1">
    <citation type="submission" date="2020-06" db="EMBL/GenBank/DDBJ databases">
        <authorList>
            <consortium name="Plant Systems Biology data submission"/>
        </authorList>
    </citation>
    <scope>NUCLEOTIDE SEQUENCE</scope>
    <source>
        <strain evidence="2">D6</strain>
    </source>
</reference>
<keyword evidence="3" id="KW-1185">Reference proteome</keyword>
<gene>
    <name evidence="2" type="ORF">SEMRO_161_G285761.1</name>
</gene>
<feature type="compositionally biased region" description="Acidic residues" evidence="1">
    <location>
        <begin position="149"/>
        <end position="158"/>
    </location>
</feature>
<dbReference type="Proteomes" id="UP001153069">
    <property type="component" value="Unassembled WGS sequence"/>
</dbReference>
<accession>A0A9N8DHG1</accession>
<organism evidence="2 3">
    <name type="scientific">Seminavis robusta</name>
    <dbReference type="NCBI Taxonomy" id="568900"/>
    <lineage>
        <taxon>Eukaryota</taxon>
        <taxon>Sar</taxon>
        <taxon>Stramenopiles</taxon>
        <taxon>Ochrophyta</taxon>
        <taxon>Bacillariophyta</taxon>
        <taxon>Bacillariophyceae</taxon>
        <taxon>Bacillariophycidae</taxon>
        <taxon>Naviculales</taxon>
        <taxon>Naviculaceae</taxon>
        <taxon>Seminavis</taxon>
    </lineage>
</organism>
<dbReference type="EMBL" id="CAICTM010000160">
    <property type="protein sequence ID" value="CAB9503267.1"/>
    <property type="molecule type" value="Genomic_DNA"/>
</dbReference>
<protein>
    <submittedName>
        <fullName evidence="2">Uncharacterized protein</fullName>
    </submittedName>
</protein>
<evidence type="ECO:0000256" key="1">
    <source>
        <dbReference type="SAM" id="MobiDB-lite"/>
    </source>
</evidence>